<protein>
    <submittedName>
        <fullName evidence="2">Predicted flavoprotein CzcO associated with the cation diffusion facilitator CzcD</fullName>
    </submittedName>
</protein>
<dbReference type="Pfam" id="PF07992">
    <property type="entry name" value="Pyr_redox_2"/>
    <property type="match status" value="1"/>
</dbReference>
<sequence>MNDVVIIGAGPYGLSLAAHLAKTKLNFRIFGTPMKSWATQMPQGFHLKSDGNASNLSDPDKSLTLGQYCAEKGIRYADQGYPVPRDVFVAYGEEFQRRLVPNLDRTDIVSVRQIPGGFELQSAAGETLQAKQVVIAAGISHFGHVPPLLSDVPPEYLSHSLKINEIGDFEGRKIAVIGAGASAIDVAALLHESGADVVVIARRHYIAYHPPHNPNPSLWERLTHPISPLGGGWKSVLATIGPLAFYRLPRNLRFRAVKRHLGPAPGWFMRERVEGKIARYLGTQLKGVRVEDGHAIVDFIAQDGTDTSLKVDHVIAATGFKTDIARLKFLSPEIRASIKTDEEAPVLSNFFESSVPGLYFVGLASAYHFGPLTRFSHGNAFTAKRLTRHLAG</sequence>
<dbReference type="RefSeq" id="WP_175529040.1">
    <property type="nucleotide sequence ID" value="NZ_FOZL01000001.1"/>
</dbReference>
<dbReference type="AlphaFoldDB" id="A0A1I6ML85"/>
<name>A0A1I6ML85_9BACT</name>
<dbReference type="InterPro" id="IPR036188">
    <property type="entry name" value="FAD/NAD-bd_sf"/>
</dbReference>
<dbReference type="EMBL" id="FOZL01000001">
    <property type="protein sequence ID" value="SFS16401.1"/>
    <property type="molecule type" value="Genomic_DNA"/>
</dbReference>
<dbReference type="PANTHER" id="PTHR38663:SF1">
    <property type="entry name" value="L-ORNITHINE N(5)-MONOOXYGENASE"/>
    <property type="match status" value="1"/>
</dbReference>
<dbReference type="Gene3D" id="3.50.50.60">
    <property type="entry name" value="FAD/NAD(P)-binding domain"/>
    <property type="match status" value="1"/>
</dbReference>
<organism evidence="2 3">
    <name type="scientific">Granulicella pectinivorans</name>
    <dbReference type="NCBI Taxonomy" id="474950"/>
    <lineage>
        <taxon>Bacteria</taxon>
        <taxon>Pseudomonadati</taxon>
        <taxon>Acidobacteriota</taxon>
        <taxon>Terriglobia</taxon>
        <taxon>Terriglobales</taxon>
        <taxon>Acidobacteriaceae</taxon>
        <taxon>Granulicella</taxon>
    </lineage>
</organism>
<keyword evidence="3" id="KW-1185">Reference proteome</keyword>
<dbReference type="PRINTS" id="PR00368">
    <property type="entry name" value="FADPNR"/>
</dbReference>
<dbReference type="GO" id="GO:0016491">
    <property type="term" value="F:oxidoreductase activity"/>
    <property type="evidence" value="ECO:0007669"/>
    <property type="project" value="InterPro"/>
</dbReference>
<feature type="domain" description="FAD/NAD(P)-binding" evidence="1">
    <location>
        <begin position="3"/>
        <end position="207"/>
    </location>
</feature>
<gene>
    <name evidence="2" type="ORF">SAMN05421771_2907</name>
</gene>
<dbReference type="InterPro" id="IPR023753">
    <property type="entry name" value="FAD/NAD-binding_dom"/>
</dbReference>
<dbReference type="PRINTS" id="PR00411">
    <property type="entry name" value="PNDRDTASEI"/>
</dbReference>
<evidence type="ECO:0000313" key="3">
    <source>
        <dbReference type="Proteomes" id="UP000199024"/>
    </source>
</evidence>
<accession>A0A1I6ML85</accession>
<dbReference type="SUPFAM" id="SSF51905">
    <property type="entry name" value="FAD/NAD(P)-binding domain"/>
    <property type="match status" value="1"/>
</dbReference>
<evidence type="ECO:0000313" key="2">
    <source>
        <dbReference type="EMBL" id="SFS16401.1"/>
    </source>
</evidence>
<dbReference type="STRING" id="474950.SAMN05421771_2907"/>
<dbReference type="PANTHER" id="PTHR38663">
    <property type="match status" value="1"/>
</dbReference>
<proteinExistence type="predicted"/>
<dbReference type="Proteomes" id="UP000199024">
    <property type="component" value="Unassembled WGS sequence"/>
</dbReference>
<evidence type="ECO:0000259" key="1">
    <source>
        <dbReference type="Pfam" id="PF07992"/>
    </source>
</evidence>
<reference evidence="2 3" key="1">
    <citation type="submission" date="2016-10" db="EMBL/GenBank/DDBJ databases">
        <authorList>
            <person name="de Groot N.N."/>
        </authorList>
    </citation>
    <scope>NUCLEOTIDE SEQUENCE [LARGE SCALE GENOMIC DNA]</scope>
    <source>
        <strain evidence="2 3">DSM 21001</strain>
    </source>
</reference>